<dbReference type="Proteomes" id="UP000290289">
    <property type="component" value="Chromosome 11"/>
</dbReference>
<gene>
    <name evidence="1" type="ORF">DVH24_042025</name>
</gene>
<comment type="caution">
    <text evidence="1">The sequence shown here is derived from an EMBL/GenBank/DDBJ whole genome shotgun (WGS) entry which is preliminary data.</text>
</comment>
<dbReference type="EMBL" id="RDQH01000337">
    <property type="protein sequence ID" value="RXH85257.1"/>
    <property type="molecule type" value="Genomic_DNA"/>
</dbReference>
<evidence type="ECO:0000313" key="2">
    <source>
        <dbReference type="Proteomes" id="UP000290289"/>
    </source>
</evidence>
<name>A0A498IT22_MALDO</name>
<accession>A0A498IT22</accession>
<keyword evidence="2" id="KW-1185">Reference proteome</keyword>
<reference evidence="1 2" key="1">
    <citation type="submission" date="2018-10" db="EMBL/GenBank/DDBJ databases">
        <title>A high-quality apple genome assembly.</title>
        <authorList>
            <person name="Hu J."/>
        </authorList>
    </citation>
    <scope>NUCLEOTIDE SEQUENCE [LARGE SCALE GENOMIC DNA]</scope>
    <source>
        <strain evidence="2">cv. HFTH1</strain>
        <tissue evidence="1">Young leaf</tissue>
    </source>
</reference>
<sequence>MKLQLHGAIFHRDAAFLGAVRALEEASASEGVRVADPTFLGYFIDKGVSAAAKVVHKISRLFSCFQQWPICRIRCHCNSFPELPPLAKVGAL</sequence>
<protein>
    <submittedName>
        <fullName evidence="1">Uncharacterized protein</fullName>
    </submittedName>
</protein>
<dbReference type="AlphaFoldDB" id="A0A498IT22"/>
<evidence type="ECO:0000313" key="1">
    <source>
        <dbReference type="EMBL" id="RXH85257.1"/>
    </source>
</evidence>
<proteinExistence type="predicted"/>
<organism evidence="1 2">
    <name type="scientific">Malus domestica</name>
    <name type="common">Apple</name>
    <name type="synonym">Pyrus malus</name>
    <dbReference type="NCBI Taxonomy" id="3750"/>
    <lineage>
        <taxon>Eukaryota</taxon>
        <taxon>Viridiplantae</taxon>
        <taxon>Streptophyta</taxon>
        <taxon>Embryophyta</taxon>
        <taxon>Tracheophyta</taxon>
        <taxon>Spermatophyta</taxon>
        <taxon>Magnoliopsida</taxon>
        <taxon>eudicotyledons</taxon>
        <taxon>Gunneridae</taxon>
        <taxon>Pentapetalae</taxon>
        <taxon>rosids</taxon>
        <taxon>fabids</taxon>
        <taxon>Rosales</taxon>
        <taxon>Rosaceae</taxon>
        <taxon>Amygdaloideae</taxon>
        <taxon>Maleae</taxon>
        <taxon>Malus</taxon>
    </lineage>
</organism>